<reference evidence="1 2" key="1">
    <citation type="submission" date="2015-01" db="EMBL/GenBank/DDBJ databases">
        <title>Evolution of Trichinella species and genotypes.</title>
        <authorList>
            <person name="Korhonen P.K."/>
            <person name="Edoardo P."/>
            <person name="Giuseppe L.R."/>
            <person name="Gasser R.B."/>
        </authorList>
    </citation>
    <scope>NUCLEOTIDE SEQUENCE [LARGE SCALE GENOMIC DNA]</scope>
    <source>
        <strain evidence="1">ISS470</strain>
    </source>
</reference>
<dbReference type="AlphaFoldDB" id="A0A0V1F7W7"/>
<sequence>MLSGYDDNLACSKLNSLITSDLLKTLPNVQQTTLRGAFPLTGRFMTTRFSYVLNFDQHQRNNISIINNEMFRTTPETN</sequence>
<proteinExistence type="predicted"/>
<gene>
    <name evidence="1" type="ORF">T4D_773</name>
</gene>
<comment type="caution">
    <text evidence="1">The sequence shown here is derived from an EMBL/GenBank/DDBJ whole genome shotgun (WGS) entry which is preliminary data.</text>
</comment>
<organism evidence="1 2">
    <name type="scientific">Trichinella pseudospiralis</name>
    <name type="common">Parasitic roundworm</name>
    <dbReference type="NCBI Taxonomy" id="6337"/>
    <lineage>
        <taxon>Eukaryota</taxon>
        <taxon>Metazoa</taxon>
        <taxon>Ecdysozoa</taxon>
        <taxon>Nematoda</taxon>
        <taxon>Enoplea</taxon>
        <taxon>Dorylaimia</taxon>
        <taxon>Trichinellida</taxon>
        <taxon>Trichinellidae</taxon>
        <taxon>Trichinella</taxon>
    </lineage>
</organism>
<evidence type="ECO:0000313" key="2">
    <source>
        <dbReference type="Proteomes" id="UP000054995"/>
    </source>
</evidence>
<accession>A0A0V1F7W7</accession>
<name>A0A0V1F7W7_TRIPS</name>
<dbReference type="EMBL" id="JYDT01000181">
    <property type="protein sequence ID" value="KRY82281.1"/>
    <property type="molecule type" value="Genomic_DNA"/>
</dbReference>
<protein>
    <submittedName>
        <fullName evidence="1">Uncharacterized protein</fullName>
    </submittedName>
</protein>
<dbReference type="Proteomes" id="UP000054995">
    <property type="component" value="Unassembled WGS sequence"/>
</dbReference>
<evidence type="ECO:0000313" key="1">
    <source>
        <dbReference type="EMBL" id="KRY82281.1"/>
    </source>
</evidence>
<keyword evidence="2" id="KW-1185">Reference proteome</keyword>